<feature type="region of interest" description="Disordered" evidence="1">
    <location>
        <begin position="26"/>
        <end position="50"/>
    </location>
</feature>
<evidence type="ECO:0000313" key="2">
    <source>
        <dbReference type="EMBL" id="KKL96163.1"/>
    </source>
</evidence>
<protein>
    <submittedName>
        <fullName evidence="2">Uncharacterized protein</fullName>
    </submittedName>
</protein>
<proteinExistence type="predicted"/>
<dbReference type="EMBL" id="LAZR01018504">
    <property type="protein sequence ID" value="KKL96163.1"/>
    <property type="molecule type" value="Genomic_DNA"/>
</dbReference>
<evidence type="ECO:0000256" key="1">
    <source>
        <dbReference type="SAM" id="MobiDB-lite"/>
    </source>
</evidence>
<gene>
    <name evidence="2" type="ORF">LCGC14_1847220</name>
</gene>
<comment type="caution">
    <text evidence="2">The sequence shown here is derived from an EMBL/GenBank/DDBJ whole genome shotgun (WGS) entry which is preliminary data.</text>
</comment>
<reference evidence="2" key="1">
    <citation type="journal article" date="2015" name="Nature">
        <title>Complex archaea that bridge the gap between prokaryotes and eukaryotes.</title>
        <authorList>
            <person name="Spang A."/>
            <person name="Saw J.H."/>
            <person name="Jorgensen S.L."/>
            <person name="Zaremba-Niedzwiedzka K."/>
            <person name="Martijn J."/>
            <person name="Lind A.E."/>
            <person name="van Eijk R."/>
            <person name="Schleper C."/>
            <person name="Guy L."/>
            <person name="Ettema T.J."/>
        </authorList>
    </citation>
    <scope>NUCLEOTIDE SEQUENCE</scope>
</reference>
<dbReference type="PROSITE" id="PS51257">
    <property type="entry name" value="PROKAR_LIPOPROTEIN"/>
    <property type="match status" value="1"/>
</dbReference>
<dbReference type="AlphaFoldDB" id="A0A0F9GBN2"/>
<feature type="compositionally biased region" description="Low complexity" evidence="1">
    <location>
        <begin position="36"/>
        <end position="48"/>
    </location>
</feature>
<accession>A0A0F9GBN2</accession>
<sequence>MRELRAAQHVLAGIALLALCGCGESKAKSQPRKKPPATTAPSADPSATQPKIAGLEDLDQARADTMIDPAKVAARPVAEKYQHDGDFPAGKLAGLCYIPLDKPMARGQQFNQPVLYNFTGIRDPMNDMVKAVSQKKLAKIKGEVPYYQGLRKEKLAAILNGKPGDTRVRILGAVIKFLNVKKGPRGVLARTGYSINRGIMDQWNMRGQHFGSAISMQGERLLFCTYDRFPCDVEVIDSDGKRVSRHEVPQWTVDIEGKTWTVPAPKAVTSEPIARTGLYTVRCTRHPWQKGTLHVVDNPFCFVITRQSARHNYGAFSIPLLPAGKHTLEIWHPLYQPERKTIDVEILPSETTTIEIRFERPPNLFIKAPAP</sequence>
<name>A0A0F9GBN2_9ZZZZ</name>
<organism evidence="2">
    <name type="scientific">marine sediment metagenome</name>
    <dbReference type="NCBI Taxonomy" id="412755"/>
    <lineage>
        <taxon>unclassified sequences</taxon>
        <taxon>metagenomes</taxon>
        <taxon>ecological metagenomes</taxon>
    </lineage>
</organism>